<accession>A0A182XD16</accession>
<dbReference type="PROSITE" id="PS00678">
    <property type="entry name" value="WD_REPEATS_1"/>
    <property type="match status" value="4"/>
</dbReference>
<dbReference type="PROSITE" id="PS50082">
    <property type="entry name" value="WD_REPEATS_2"/>
    <property type="match status" value="7"/>
</dbReference>
<evidence type="ECO:0000256" key="14">
    <source>
        <dbReference type="SAM" id="MobiDB-lite"/>
    </source>
</evidence>
<keyword evidence="9 15" id="KW-1133">Transmembrane helix</keyword>
<feature type="region of interest" description="Disordered" evidence="14">
    <location>
        <begin position="670"/>
        <end position="705"/>
    </location>
</feature>
<feature type="repeat" description="WD" evidence="13">
    <location>
        <begin position="1193"/>
        <end position="1232"/>
    </location>
</feature>
<feature type="compositionally biased region" description="Basic and acidic residues" evidence="14">
    <location>
        <begin position="156"/>
        <end position="165"/>
    </location>
</feature>
<feature type="repeat" description="WD" evidence="13">
    <location>
        <begin position="1153"/>
        <end position="1192"/>
    </location>
</feature>
<dbReference type="InterPro" id="IPR036047">
    <property type="entry name" value="F-box-like_dom_sf"/>
</dbReference>
<feature type="repeat" description="WD" evidence="13">
    <location>
        <begin position="1233"/>
        <end position="1272"/>
    </location>
</feature>
<comment type="subcellular location">
    <subcellularLocation>
        <location evidence="2">Membrane</location>
        <topology evidence="2">Multi-pass membrane protein</topology>
    </subcellularLocation>
    <subcellularLocation>
        <location evidence="1">Nucleus</location>
    </subcellularLocation>
</comment>
<feature type="compositionally biased region" description="Polar residues" evidence="14">
    <location>
        <begin position="562"/>
        <end position="575"/>
    </location>
</feature>
<proteinExistence type="predicted"/>
<evidence type="ECO:0000256" key="5">
    <source>
        <dbReference type="ARBA" id="ARBA00022574"/>
    </source>
</evidence>
<dbReference type="SUPFAM" id="SSF81383">
    <property type="entry name" value="F-box domain"/>
    <property type="match status" value="1"/>
</dbReference>
<dbReference type="PRINTS" id="PR00320">
    <property type="entry name" value="GPROTEINBRPT"/>
</dbReference>
<dbReference type="Pfam" id="PF04193">
    <property type="entry name" value="PQ-loop"/>
    <property type="match status" value="1"/>
</dbReference>
<dbReference type="GO" id="GO:0043161">
    <property type="term" value="P:proteasome-mediated ubiquitin-dependent protein catabolic process"/>
    <property type="evidence" value="ECO:0007669"/>
    <property type="project" value="TreeGrafter"/>
</dbReference>
<evidence type="ECO:0000256" key="13">
    <source>
        <dbReference type="PROSITE-ProRule" id="PRU00221"/>
    </source>
</evidence>
<dbReference type="SUPFAM" id="SSF50978">
    <property type="entry name" value="WD40 repeat-like"/>
    <property type="match status" value="1"/>
</dbReference>
<dbReference type="Pfam" id="PF25085">
    <property type="entry name" value="DUF7802"/>
    <property type="match status" value="1"/>
</dbReference>
<dbReference type="GO" id="GO:0043130">
    <property type="term" value="F:ubiquitin binding"/>
    <property type="evidence" value="ECO:0007669"/>
    <property type="project" value="TreeGrafter"/>
</dbReference>
<dbReference type="PROSITE" id="PS50181">
    <property type="entry name" value="FBOX"/>
    <property type="match status" value="1"/>
</dbReference>
<keyword evidence="5 13" id="KW-0853">WD repeat</keyword>
<feature type="compositionally biased region" description="Acidic residues" evidence="14">
    <location>
        <begin position="689"/>
        <end position="705"/>
    </location>
</feature>
<evidence type="ECO:0000256" key="15">
    <source>
        <dbReference type="SAM" id="Phobius"/>
    </source>
</evidence>
<dbReference type="InterPro" id="IPR020472">
    <property type="entry name" value="WD40_PAC1"/>
</dbReference>
<evidence type="ECO:0000313" key="17">
    <source>
        <dbReference type="EnsemblMetazoa" id="AQUA007716-PA"/>
    </source>
</evidence>
<feature type="region of interest" description="Disordered" evidence="14">
    <location>
        <begin position="28"/>
        <end position="106"/>
    </location>
</feature>
<feature type="transmembrane region" description="Helical" evidence="15">
    <location>
        <begin position="1728"/>
        <end position="1745"/>
    </location>
</feature>
<keyword evidence="4" id="KW-0597">Phosphoprotein</keyword>
<feature type="domain" description="F-box" evidence="16">
    <location>
        <begin position="931"/>
        <end position="977"/>
    </location>
</feature>
<protein>
    <recommendedName>
        <fullName evidence="12">F-box/WD repeat-containing protein 7</fullName>
    </recommendedName>
</protein>
<feature type="compositionally biased region" description="Low complexity" evidence="14">
    <location>
        <begin position="264"/>
        <end position="278"/>
    </location>
</feature>
<dbReference type="CDD" id="cd22133">
    <property type="entry name" value="F-box_FBXW7"/>
    <property type="match status" value="1"/>
</dbReference>
<feature type="transmembrane region" description="Helical" evidence="15">
    <location>
        <begin position="1616"/>
        <end position="1635"/>
    </location>
</feature>
<reference evidence="17" key="1">
    <citation type="submission" date="2020-05" db="UniProtKB">
        <authorList>
            <consortium name="EnsemblMetazoa"/>
        </authorList>
    </citation>
    <scope>IDENTIFICATION</scope>
    <source>
        <strain evidence="17">SANGQUA</strain>
    </source>
</reference>
<feature type="transmembrane region" description="Helical" evidence="15">
    <location>
        <begin position="1806"/>
        <end position="1824"/>
    </location>
</feature>
<dbReference type="GO" id="GO:0010992">
    <property type="term" value="P:ubiquitin recycling"/>
    <property type="evidence" value="ECO:0007669"/>
    <property type="project" value="TreeGrafter"/>
</dbReference>
<feature type="compositionally biased region" description="Low complexity" evidence="14">
    <location>
        <begin position="801"/>
        <end position="841"/>
    </location>
</feature>
<feature type="transmembrane region" description="Helical" evidence="15">
    <location>
        <begin position="1687"/>
        <end position="1708"/>
    </location>
</feature>
<evidence type="ECO:0000256" key="12">
    <source>
        <dbReference type="ARBA" id="ARBA00039915"/>
    </source>
</evidence>
<feature type="transmembrane region" description="Helical" evidence="15">
    <location>
        <begin position="1419"/>
        <end position="1440"/>
    </location>
</feature>
<dbReference type="InterPro" id="IPR036322">
    <property type="entry name" value="WD40_repeat_dom_sf"/>
</dbReference>
<evidence type="ECO:0000256" key="4">
    <source>
        <dbReference type="ARBA" id="ARBA00022553"/>
    </source>
</evidence>
<feature type="compositionally biased region" description="Polar residues" evidence="14">
    <location>
        <begin position="843"/>
        <end position="867"/>
    </location>
</feature>
<comment type="pathway">
    <text evidence="3">Protein modification; protein ubiquitination.</text>
</comment>
<name>A0A182XD16_ANOQN</name>
<feature type="region of interest" description="Disordered" evidence="14">
    <location>
        <begin position="136"/>
        <end position="180"/>
    </location>
</feature>
<feature type="repeat" description="WD" evidence="13">
    <location>
        <begin position="1113"/>
        <end position="1152"/>
    </location>
</feature>
<feature type="compositionally biased region" description="Acidic residues" evidence="14">
    <location>
        <begin position="137"/>
        <end position="155"/>
    </location>
</feature>
<feature type="region of interest" description="Disordered" evidence="14">
    <location>
        <begin position="410"/>
        <end position="657"/>
    </location>
</feature>
<evidence type="ECO:0000256" key="2">
    <source>
        <dbReference type="ARBA" id="ARBA00004141"/>
    </source>
</evidence>
<dbReference type="GO" id="GO:0016020">
    <property type="term" value="C:membrane"/>
    <property type="evidence" value="ECO:0007669"/>
    <property type="project" value="UniProtKB-SubCell"/>
</dbReference>
<evidence type="ECO:0000256" key="9">
    <source>
        <dbReference type="ARBA" id="ARBA00022989"/>
    </source>
</evidence>
<evidence type="ECO:0000259" key="16">
    <source>
        <dbReference type="PROSITE" id="PS50181"/>
    </source>
</evidence>
<feature type="region of interest" description="Disordered" evidence="14">
    <location>
        <begin position="984"/>
        <end position="1004"/>
    </location>
</feature>
<dbReference type="CDD" id="cd00200">
    <property type="entry name" value="WD40"/>
    <property type="match status" value="1"/>
</dbReference>
<dbReference type="SMART" id="SM00256">
    <property type="entry name" value="FBOX"/>
    <property type="match status" value="1"/>
</dbReference>
<feature type="compositionally biased region" description="Basic and acidic residues" evidence="14">
    <location>
        <begin position="193"/>
        <end position="208"/>
    </location>
</feature>
<evidence type="ECO:0000256" key="11">
    <source>
        <dbReference type="ARBA" id="ARBA00023242"/>
    </source>
</evidence>
<dbReference type="GO" id="GO:0005737">
    <property type="term" value="C:cytoplasm"/>
    <property type="evidence" value="ECO:0007669"/>
    <property type="project" value="TreeGrafter"/>
</dbReference>
<evidence type="ECO:0000256" key="10">
    <source>
        <dbReference type="ARBA" id="ARBA00023136"/>
    </source>
</evidence>
<keyword evidence="6 15" id="KW-0812">Transmembrane</keyword>
<dbReference type="PANTHER" id="PTHR19849:SF1">
    <property type="entry name" value="F-BOX_WD REPEAT-CONTAINING PROTEIN 7"/>
    <property type="match status" value="1"/>
</dbReference>
<keyword evidence="11" id="KW-0539">Nucleus</keyword>
<dbReference type="GO" id="GO:0030162">
    <property type="term" value="P:regulation of proteolysis"/>
    <property type="evidence" value="ECO:0007669"/>
    <property type="project" value="UniProtKB-ARBA"/>
</dbReference>
<dbReference type="SMART" id="SM00320">
    <property type="entry name" value="WD40"/>
    <property type="match status" value="8"/>
</dbReference>
<dbReference type="InterPro" id="IPR001810">
    <property type="entry name" value="F-box_dom"/>
</dbReference>
<feature type="transmembrane region" description="Helical" evidence="15">
    <location>
        <begin position="1766"/>
        <end position="1794"/>
    </location>
</feature>
<feature type="compositionally biased region" description="Basic and acidic residues" evidence="14">
    <location>
        <begin position="53"/>
        <end position="63"/>
    </location>
</feature>
<dbReference type="InterPro" id="IPR006603">
    <property type="entry name" value="PQ-loop_rpt"/>
</dbReference>
<dbReference type="GO" id="GO:0051241">
    <property type="term" value="P:negative regulation of multicellular organismal process"/>
    <property type="evidence" value="ECO:0007669"/>
    <property type="project" value="UniProtKB-ARBA"/>
</dbReference>
<dbReference type="Gene3D" id="2.130.10.10">
    <property type="entry name" value="YVTN repeat-like/Quinoprotein amine dehydrogenase"/>
    <property type="match status" value="1"/>
</dbReference>
<dbReference type="GO" id="GO:0005634">
    <property type="term" value="C:nucleus"/>
    <property type="evidence" value="ECO:0007669"/>
    <property type="project" value="UniProtKB-SubCell"/>
</dbReference>
<feature type="compositionally biased region" description="Low complexity" evidence="14">
    <location>
        <begin position="432"/>
        <end position="454"/>
    </location>
</feature>
<feature type="repeat" description="WD" evidence="13">
    <location>
        <begin position="1276"/>
        <end position="1315"/>
    </location>
</feature>
<keyword evidence="7" id="KW-0677">Repeat</keyword>
<feature type="compositionally biased region" description="Low complexity" evidence="14">
    <location>
        <begin position="466"/>
        <end position="484"/>
    </location>
</feature>
<dbReference type="PANTHER" id="PTHR19849">
    <property type="entry name" value="PHOSPHOLIPASE A-2-ACTIVATING PROTEIN"/>
    <property type="match status" value="1"/>
</dbReference>
<organism evidence="17 18">
    <name type="scientific">Anopheles quadriannulatus</name>
    <name type="common">Mosquito</name>
    <dbReference type="NCBI Taxonomy" id="34691"/>
    <lineage>
        <taxon>Eukaryota</taxon>
        <taxon>Metazoa</taxon>
        <taxon>Ecdysozoa</taxon>
        <taxon>Arthropoda</taxon>
        <taxon>Hexapoda</taxon>
        <taxon>Insecta</taxon>
        <taxon>Pterygota</taxon>
        <taxon>Neoptera</taxon>
        <taxon>Endopterygota</taxon>
        <taxon>Diptera</taxon>
        <taxon>Nematocera</taxon>
        <taxon>Culicoidea</taxon>
        <taxon>Culicidae</taxon>
        <taxon>Anophelinae</taxon>
        <taxon>Anopheles</taxon>
    </lineage>
</organism>
<feature type="region of interest" description="Disordered" evidence="14">
    <location>
        <begin position="193"/>
        <end position="228"/>
    </location>
</feature>
<feature type="transmembrane region" description="Helical" evidence="15">
    <location>
        <begin position="1655"/>
        <end position="1675"/>
    </location>
</feature>
<feature type="repeat" description="WD" evidence="13">
    <location>
        <begin position="1047"/>
        <end position="1072"/>
    </location>
</feature>
<dbReference type="FunFam" id="1.20.1280.50:FF:000004">
    <property type="entry name" value="F-box/WD repeat-containing protein 7 isoform X1"/>
    <property type="match status" value="1"/>
</dbReference>
<feature type="repeat" description="WD" evidence="13">
    <location>
        <begin position="1073"/>
        <end position="1112"/>
    </location>
</feature>
<feature type="region of interest" description="Disordered" evidence="14">
    <location>
        <begin position="251"/>
        <end position="359"/>
    </location>
</feature>
<dbReference type="STRING" id="34691.A0A182XD16"/>
<dbReference type="InterPro" id="IPR015943">
    <property type="entry name" value="WD40/YVTN_repeat-like_dom_sf"/>
</dbReference>
<keyword evidence="18" id="KW-1185">Reference proteome</keyword>
<dbReference type="GO" id="GO:0010721">
    <property type="term" value="P:negative regulation of cell development"/>
    <property type="evidence" value="ECO:0007669"/>
    <property type="project" value="UniProtKB-ARBA"/>
</dbReference>
<evidence type="ECO:0000256" key="6">
    <source>
        <dbReference type="ARBA" id="ARBA00022692"/>
    </source>
</evidence>
<dbReference type="EnsemblMetazoa" id="AQUA007716-RA">
    <property type="protein sequence ID" value="AQUA007716-PA"/>
    <property type="gene ID" value="AQUA007716"/>
</dbReference>
<feature type="compositionally biased region" description="Basic and acidic residues" evidence="14">
    <location>
        <begin position="412"/>
        <end position="429"/>
    </location>
</feature>
<sequence>MYRDAGGKDGGAKKPYWLFASAGCEEDRAVERRQQHHHQLLRMDSNGSDDIDGSLRHEPDRQPLECPILLETPALERAELNDDEDDDVGGGDAMRRRQGTTDGMMNESGRISVVGKLAIISDKLAAVKPKRLSDEFFSADDDNDDEEEDDVDDEETKSNGDRCGTDRPNAMVDSEAQASLSEIKNLSITCCGKRKEEEQKEEKEKEEGVVCEQNRRSSLHASGSKVDAADPLLPACRDALLQQPKASVLRAAKNTIEDDDPLEQEGQQQQQHDAAAAAADEDEELLLDDHQQQQQQDAVATSTGSSSTSPIASSFATSSASSSCSSSSYSLYSAASAAGVGTGTGDDDETAPAMVTDAAAATPALPEECKPAAELAEAFLNANSNDSVSSGRSLFGVHGTEVEETAITAVDVHTKEEEEEHTHTHHDDPCCSSTSSTASYSSSSSPLPSQTATAQHTEDVSMSICSSAALPPTASHSASSSVSSAHDESTLTAAAHNDGKALCDGEADQEDDHEPESTRAMRASSSQPSSCSGRKQDEGGKLSFSCAFPKDDARMSLPDGSKQLSLLPSTSSNGRADSGQPDEHDGASKGGRASGTGHQSQHSQHHHRRQLHHHHQHQRASGAGGDGTFDASIGSSSSTSRAVQANSGGGGAAPAGSAVVASAGPEVVVATYHQQRDASTNTSNSPEPSEPEIDEEDWADCEEGTDEEVCTCRDYTDEDGFASSEDELPSRDVDLSSYTHLDTISDDLLHDAQTPRLHRKRKLTENRTILYGEAGSPSAESLNYSSRKRLALDGSSASATASSTAAGSASPGAAGAAGTSATTTSTTTTSASAVTTTPLSSGVVATTPRSSLRSPMNIATTPTSSTLGERKTPRTIIPTKDNPPPELCEWLMQFQRWTHVERLLAVDRLIEHCEPTQVRHMMKVIEPQFQRDFISLLPKELALQVLSYLEPKDLLRAAQTCRSWRFLADDNLLWKEKCKESGIGIEPSTDRPKRGRTGNMPPISSPWKAAYMRQHIIEMNWRSRPIRTAKVLKGHDDHVITCLQFCGNRIVSGSDDNTLKVWSAITGKCLRTLTGHTGGVWSSQMSGNIIISGSTDRTLRVWKADTGQCMHILHGHTSTVRCMHLHGNKVVSGSRDATLRVWDVNLGTCLHMLVGHLAAVRCVQYDGKLIVSGAYDYMVKVWNPERQECLHTLQGHTNRVYSLQFDGIHVVSGSLDTSIRVWDAETGSCKHALMGHQSLTSGMELRQNILVSGNADSTVKVWDIITGQCLQTLSGPNKHQSAVTCLQFNSRFVITSSDDGTVKLWDVKTGEFIRNLVLLESGGSGGVVWRIRANDTKLICAVGSRNGTEETKLMVLDFDVEADVLSIVTIASCLVSKVPQIQTVRQLQSAKGLSVNGLLMELCSYTVTMLYNYTNGYAFLSYLEYPILLVQEYVLIYYVLQYESLLGKRAYQWAAVYVAVFVGFATAIIPSSLLMMLVPFTTPVGATSKVMQLIAILRSKDSQSVSLITWGISAFTNSTRIYTIMLDSGDKMLLANFGISTVLSSSVLLAACMDALSTVRTYEQFRQDFPHWLLNVRNPAELFNAQPSYVVSQAFCIVGGLLSLAHALHRGGRWPFLWMASALTGVLVEGSMYFSPYGETIWFSPTVIDLFHQRIPLFVFFVYPFFYYQAFWAASKLQLKCRWSEHIAAGLLVVLADLPFDMVSIKFLHWTLHDTEQLLSERVYSAPWTLLLFFAVASFAFSYLFHNLRSWMDRSVGSPQPTDRRWAVGSIGAELVAMVGAASVSLSVGTGLFLAFSYPLHTVLGIPHRIIVIGVFLCVATVFWKFDRKSNRRMPMSQSLLDHALNVITVGHFVLYFVLAFVLRPEDTVSSGRHQPIGDCLHTTGTNAPPLCLDTFSRSDYDFHCISKPPNVGAYWYTVCGTPYE</sequence>
<dbReference type="VEuPathDB" id="VectorBase:AQUA007716"/>
<feature type="compositionally biased region" description="Polar residues" evidence="14">
    <location>
        <begin position="523"/>
        <end position="533"/>
    </location>
</feature>
<evidence type="ECO:0000256" key="8">
    <source>
        <dbReference type="ARBA" id="ARBA00022786"/>
    </source>
</evidence>
<feature type="transmembrane region" description="Helical" evidence="15">
    <location>
        <begin position="1533"/>
        <end position="1556"/>
    </location>
</feature>
<dbReference type="Proteomes" id="UP000076407">
    <property type="component" value="Unassembled WGS sequence"/>
</dbReference>
<dbReference type="InterPro" id="IPR056704">
    <property type="entry name" value="DUF7802"/>
</dbReference>
<evidence type="ECO:0000256" key="1">
    <source>
        <dbReference type="ARBA" id="ARBA00004123"/>
    </source>
</evidence>
<dbReference type="InterPro" id="IPR001680">
    <property type="entry name" value="WD40_rpt"/>
</dbReference>
<feature type="region of interest" description="Disordered" evidence="14">
    <location>
        <begin position="801"/>
        <end position="881"/>
    </location>
</feature>
<evidence type="ECO:0000256" key="3">
    <source>
        <dbReference type="ARBA" id="ARBA00004906"/>
    </source>
</evidence>
<dbReference type="InterPro" id="IPR019775">
    <property type="entry name" value="WD40_repeat_CS"/>
</dbReference>
<keyword evidence="10 15" id="KW-0472">Membrane</keyword>
<feature type="compositionally biased region" description="Low complexity" evidence="14">
    <location>
        <begin position="292"/>
        <end position="339"/>
    </location>
</feature>
<feature type="compositionally biased region" description="Basic residues" evidence="14">
    <location>
        <begin position="603"/>
        <end position="618"/>
    </location>
</feature>
<feature type="compositionally biased region" description="Acidic residues" evidence="14">
    <location>
        <begin position="505"/>
        <end position="514"/>
    </location>
</feature>
<feature type="transmembrane region" description="Helical" evidence="15">
    <location>
        <begin position="1844"/>
        <end position="1863"/>
    </location>
</feature>
<evidence type="ECO:0000256" key="7">
    <source>
        <dbReference type="ARBA" id="ARBA00022737"/>
    </source>
</evidence>
<evidence type="ECO:0000313" key="18">
    <source>
        <dbReference type="Proteomes" id="UP000076407"/>
    </source>
</evidence>
<keyword evidence="8" id="KW-0833">Ubl conjugation pathway</keyword>
<dbReference type="GO" id="GO:2000026">
    <property type="term" value="P:regulation of multicellular organismal development"/>
    <property type="evidence" value="ECO:0007669"/>
    <property type="project" value="UniProtKB-ARBA"/>
</dbReference>
<feature type="transmembrane region" description="Helical" evidence="15">
    <location>
        <begin position="1452"/>
        <end position="1478"/>
    </location>
</feature>
<dbReference type="Pfam" id="PF00400">
    <property type="entry name" value="WD40"/>
    <property type="match status" value="7"/>
</dbReference>
<dbReference type="Gene3D" id="1.20.1280.50">
    <property type="match status" value="1"/>
</dbReference>
<dbReference type="Pfam" id="PF12937">
    <property type="entry name" value="F-box-like"/>
    <property type="match status" value="1"/>
</dbReference>
<dbReference type="PROSITE" id="PS50294">
    <property type="entry name" value="WD_REPEATS_REGION"/>
    <property type="match status" value="6"/>
</dbReference>
<dbReference type="FunFam" id="2.130.10.10:FF:000032">
    <property type="entry name" value="F-box/WD repeat-containing protein 7 isoform X1"/>
    <property type="match status" value="1"/>
</dbReference>
<dbReference type="GO" id="GO:0048731">
    <property type="term" value="P:system development"/>
    <property type="evidence" value="ECO:0007669"/>
    <property type="project" value="UniProtKB-ARBA"/>
</dbReference>